<dbReference type="NCBIfam" id="TIGR04098">
    <property type="entry name" value="LnmK_bifunc"/>
    <property type="match status" value="1"/>
</dbReference>
<evidence type="ECO:0000313" key="2">
    <source>
        <dbReference type="Proteomes" id="UP000198793"/>
    </source>
</evidence>
<accession>A0A1H0MMY2</accession>
<gene>
    <name evidence="1" type="ORF">SAMN05192530_11472</name>
</gene>
<dbReference type="EMBL" id="FNIT01000014">
    <property type="protein sequence ID" value="SDO81646.1"/>
    <property type="molecule type" value="Genomic_DNA"/>
</dbReference>
<name>A0A1H0MMY2_9HYPH</name>
<dbReference type="STRING" id="1166073.SAMN05192530_11472"/>
<dbReference type="Gene3D" id="3.10.129.10">
    <property type="entry name" value="Hotdog Thioesterase"/>
    <property type="match status" value="1"/>
</dbReference>
<reference evidence="1 2" key="1">
    <citation type="submission" date="2016-10" db="EMBL/GenBank/DDBJ databases">
        <authorList>
            <person name="de Groot N.N."/>
        </authorList>
    </citation>
    <scope>NUCLEOTIDE SEQUENCE [LARGE SCALE GENOMIC DNA]</scope>
    <source>
        <strain evidence="2">L7-484,KACC 16230,DSM 25025</strain>
    </source>
</reference>
<dbReference type="AlphaFoldDB" id="A0A1H0MMY2"/>
<dbReference type="Proteomes" id="UP000198793">
    <property type="component" value="Unassembled WGS sequence"/>
</dbReference>
<keyword evidence="2" id="KW-1185">Reference proteome</keyword>
<sequence>MPMNVISPLRLAGTPVRLAVTPRDREDAIRLGMPHLSGCGISENWLLKELGHRHWMMLAGQAGMNGPDFRDDEGRQVYAAFCAVRLTDARLDLGVENGALAIRSTMRRVSRTQVESRHELRIDGVAAGLVKMVSTFIRRTGRGNHSVARVALDDLVPVDPLPSDLASLAATLRARRRPHHFGINLSAVSTEIAAFEFDPCPELDFNGAGFLYFPSFLAFVDRAEWQLSRRRSALARRDAFYHGNVDPGVPIRVVLVAEEPVRSTRWWRLERTDERAILADVFTQRLQTAVNAYTAI</sequence>
<proteinExistence type="predicted"/>
<dbReference type="NCBIfam" id="TIGR04099">
    <property type="entry name" value="biosn_Pnap_2097"/>
    <property type="match status" value="1"/>
</dbReference>
<evidence type="ECO:0000313" key="1">
    <source>
        <dbReference type="EMBL" id="SDO81646.1"/>
    </source>
</evidence>
<organism evidence="1 2">
    <name type="scientific">Aureimonas jatrophae</name>
    <dbReference type="NCBI Taxonomy" id="1166073"/>
    <lineage>
        <taxon>Bacteria</taxon>
        <taxon>Pseudomonadati</taxon>
        <taxon>Pseudomonadota</taxon>
        <taxon>Alphaproteobacteria</taxon>
        <taxon>Hyphomicrobiales</taxon>
        <taxon>Aurantimonadaceae</taxon>
        <taxon>Aureimonas</taxon>
    </lineage>
</organism>
<dbReference type="InterPro" id="IPR024091">
    <property type="entry name" value="LnmK-like_bifun_acyl/decarbox"/>
</dbReference>
<protein>
    <submittedName>
        <fullName evidence="1">Probable biosynthetic protein, Pnap_2097 family</fullName>
    </submittedName>
</protein>